<keyword evidence="2 7" id="KW-0645">Protease</keyword>
<keyword evidence="8" id="KW-1185">Reference proteome</keyword>
<evidence type="ECO:0000256" key="1">
    <source>
        <dbReference type="ARBA" id="ARBA00011079"/>
    </source>
</evidence>
<keyword evidence="5" id="KW-0325">Glycoprotein</keyword>
<dbReference type="GO" id="GO:0006508">
    <property type="term" value="P:proteolysis"/>
    <property type="evidence" value="ECO:0007669"/>
    <property type="project" value="UniProtKB-KW"/>
</dbReference>
<dbReference type="InterPro" id="IPR029058">
    <property type="entry name" value="AB_hydrolase_fold"/>
</dbReference>
<accession>A0A6G0YU00</accession>
<dbReference type="Pfam" id="PF19277">
    <property type="entry name" value="GPAT_C"/>
    <property type="match status" value="1"/>
</dbReference>
<proteinExistence type="inferred from homology"/>
<dbReference type="InterPro" id="IPR042269">
    <property type="entry name" value="Ser_carbopepase_S28_SKS"/>
</dbReference>
<comment type="caution">
    <text evidence="7">The sequence shown here is derived from an EMBL/GenBank/DDBJ whole genome shotgun (WGS) entry which is preliminary data.</text>
</comment>
<dbReference type="FunFam" id="1.20.120.980:FF:000003">
    <property type="entry name" value="Serine protease 16"/>
    <property type="match status" value="1"/>
</dbReference>
<name>A0A6G0YU00_APHCR</name>
<dbReference type="InterPro" id="IPR045520">
    <property type="entry name" value="GPAT/DHAPAT_C"/>
</dbReference>
<evidence type="ECO:0000259" key="6">
    <source>
        <dbReference type="SMART" id="SM00563"/>
    </source>
</evidence>
<evidence type="ECO:0000256" key="5">
    <source>
        <dbReference type="ARBA" id="ARBA00023180"/>
    </source>
</evidence>
<dbReference type="InterPro" id="IPR002123">
    <property type="entry name" value="Plipid/glycerol_acylTrfase"/>
</dbReference>
<dbReference type="InterPro" id="IPR041728">
    <property type="entry name" value="GPAT/DHAPAT_LPLAT"/>
</dbReference>
<dbReference type="PANTHER" id="PTHR11010:SF117">
    <property type="entry name" value="SERINE PROTEASE 16"/>
    <property type="match status" value="1"/>
</dbReference>
<keyword evidence="3" id="KW-0732">Signal</keyword>
<gene>
    <name evidence="7" type="ORF">FWK35_00012405</name>
</gene>
<dbReference type="SUPFAM" id="SSF53474">
    <property type="entry name" value="alpha/beta-Hydrolases"/>
    <property type="match status" value="1"/>
</dbReference>
<dbReference type="CDD" id="cd07993">
    <property type="entry name" value="LPLAT_DHAPAT-like"/>
    <property type="match status" value="1"/>
</dbReference>
<evidence type="ECO:0000313" key="8">
    <source>
        <dbReference type="Proteomes" id="UP000478052"/>
    </source>
</evidence>
<evidence type="ECO:0000256" key="2">
    <source>
        <dbReference type="ARBA" id="ARBA00022670"/>
    </source>
</evidence>
<sequence>MAVIWSSDITLRALMKIKVNYSFKKMKFICCVFLYGVLWSSPSHSLKKIRVGLGEPNPPSAKNVIDIEDKWFIQKLDHFNPTDNRTWKQRYQVNQKYYKKDDGPVFLMIGGEGPISAKWMYSGTWINYAEEFNALCFQLEHRYYGKSHPTEDMSTKNLVYLSSEQALTDLAEFIVNIRTKYDIPATAKWVAFGGSYPGSLAAWLRMKFPHLVYAAVSSSGPLLAKIDFKEYFTVVENALATYSPECVLQIKQANQMIDSQIKTRKGAKIIEKKFKLCDPLDINKKNDVENLFETLAGNFADIVQYNKDNRFYENPERSIVTLETLCDIMVNKTIINSLDKYADVNNKLLSINNLTCTEYVYTKMIDSYLNTSWNSDSAAGGRQWTYQTCTEFGFFQTSNQNDHVFGNKFPAEFFIDMCSDIFGKLYNFDILSNGIKRSNIMYGELNIKESRVIYVHGSVDPWHALGITHTKTKNNVAIYIEGTAHCANMYPPSSTDLPQLKHAREMIRAFLSEWLTQNDINELSEVDNIEFKYKSKSDLIWTLKTLNTGQFALNSQETRLSNYEKKKILEQNIKLTILRVIPINSIGLDYATKKAMEILEDLQSIKKNTTIRMMGYILIKILKSKLQGLYINEQKLLMMKSNFNKTPVIFVPSHRSYQDFILMAFICFNYNIDIPYVAAAMGFVAYSPGWLPIQELLTPAGAYTRSAYTTEGKNAQDIVYRSVLYTYVKHLITYESSPLQFFIEGTRSRSNKSIHPKLGILKCIVNVLLKNEVQDIMIVPISINYDRLLEDKLFSYELLGIPKPKETTLGLINSIKNMDNQYGNIYINFASPISLQKYIEDINVNGKNNGNNIVSTLAHEIVYRQQHNMILSYSNILAVALIYNLSKNKTEDIHLNIITNQISWISTLFKKCGAQIEVEEILDLEEKFILLRRLFEFEFVFFHGSQKEVHQKIISEELLYKSIHTKVEDLQTHPFSLVKDIIKSALDGLHKMKIIEKYKRNDTILYEINRTIIMELVQIFGKIFKKQLLFVFFYFILNK</sequence>
<dbReference type="GO" id="GO:0070008">
    <property type="term" value="F:serine-type exopeptidase activity"/>
    <property type="evidence" value="ECO:0007669"/>
    <property type="project" value="InterPro"/>
</dbReference>
<dbReference type="EMBL" id="VUJU01002454">
    <property type="protein sequence ID" value="KAF0761234.1"/>
    <property type="molecule type" value="Genomic_DNA"/>
</dbReference>
<dbReference type="GO" id="GO:0008239">
    <property type="term" value="F:dipeptidyl-peptidase activity"/>
    <property type="evidence" value="ECO:0007669"/>
    <property type="project" value="TreeGrafter"/>
</dbReference>
<dbReference type="Pfam" id="PF05577">
    <property type="entry name" value="Peptidase_S28"/>
    <property type="match status" value="1"/>
</dbReference>
<comment type="similarity">
    <text evidence="1">Belongs to the peptidase S28 family.</text>
</comment>
<dbReference type="Gene3D" id="1.20.120.980">
    <property type="entry name" value="Serine carboxypeptidase S28, SKS domain"/>
    <property type="match status" value="1"/>
</dbReference>
<dbReference type="SMART" id="SM00563">
    <property type="entry name" value="PlsC"/>
    <property type="match status" value="1"/>
</dbReference>
<protein>
    <submittedName>
        <fullName evidence="7">Putative serine protease K12H4.7</fullName>
    </submittedName>
</protein>
<dbReference type="Proteomes" id="UP000478052">
    <property type="component" value="Unassembled WGS sequence"/>
</dbReference>
<evidence type="ECO:0000313" key="7">
    <source>
        <dbReference type="EMBL" id="KAF0761234.1"/>
    </source>
</evidence>
<feature type="domain" description="Phospholipid/glycerol acyltransferase" evidence="6">
    <location>
        <begin position="648"/>
        <end position="786"/>
    </location>
</feature>
<dbReference type="AlphaFoldDB" id="A0A6G0YU00"/>
<dbReference type="GO" id="GO:0016746">
    <property type="term" value="F:acyltransferase activity"/>
    <property type="evidence" value="ECO:0007669"/>
    <property type="project" value="InterPro"/>
</dbReference>
<dbReference type="Gene3D" id="3.40.50.1820">
    <property type="entry name" value="alpha/beta hydrolase"/>
    <property type="match status" value="1"/>
</dbReference>
<evidence type="ECO:0000256" key="4">
    <source>
        <dbReference type="ARBA" id="ARBA00022801"/>
    </source>
</evidence>
<dbReference type="InterPro" id="IPR008758">
    <property type="entry name" value="Peptidase_S28"/>
</dbReference>
<keyword evidence="4" id="KW-0378">Hydrolase</keyword>
<dbReference type="PANTHER" id="PTHR11010">
    <property type="entry name" value="PROTEASE S28 PRO-X CARBOXYPEPTIDASE-RELATED"/>
    <property type="match status" value="1"/>
</dbReference>
<reference evidence="7 8" key="1">
    <citation type="submission" date="2019-08" db="EMBL/GenBank/DDBJ databases">
        <title>Whole genome of Aphis craccivora.</title>
        <authorList>
            <person name="Voronova N.V."/>
            <person name="Shulinski R.S."/>
            <person name="Bandarenka Y.V."/>
            <person name="Zhorov D.G."/>
            <person name="Warner D."/>
        </authorList>
    </citation>
    <scope>NUCLEOTIDE SEQUENCE [LARGE SCALE GENOMIC DNA]</scope>
    <source>
        <strain evidence="7">180601</strain>
        <tissue evidence="7">Whole Body</tissue>
    </source>
</reference>
<dbReference type="OrthoDB" id="1735038at2759"/>
<dbReference type="Pfam" id="PF01553">
    <property type="entry name" value="Acyltransferase"/>
    <property type="match status" value="1"/>
</dbReference>
<organism evidence="7 8">
    <name type="scientific">Aphis craccivora</name>
    <name type="common">Cowpea aphid</name>
    <dbReference type="NCBI Taxonomy" id="307492"/>
    <lineage>
        <taxon>Eukaryota</taxon>
        <taxon>Metazoa</taxon>
        <taxon>Ecdysozoa</taxon>
        <taxon>Arthropoda</taxon>
        <taxon>Hexapoda</taxon>
        <taxon>Insecta</taxon>
        <taxon>Pterygota</taxon>
        <taxon>Neoptera</taxon>
        <taxon>Paraneoptera</taxon>
        <taxon>Hemiptera</taxon>
        <taxon>Sternorrhyncha</taxon>
        <taxon>Aphidomorpha</taxon>
        <taxon>Aphidoidea</taxon>
        <taxon>Aphididae</taxon>
        <taxon>Aphidini</taxon>
        <taxon>Aphis</taxon>
        <taxon>Aphis</taxon>
    </lineage>
</organism>
<evidence type="ECO:0000256" key="3">
    <source>
        <dbReference type="ARBA" id="ARBA00022729"/>
    </source>
</evidence>